<proteinExistence type="predicted"/>
<evidence type="ECO:0000313" key="4">
    <source>
        <dbReference type="Proteomes" id="UP000186455"/>
    </source>
</evidence>
<feature type="transmembrane region" description="Helical" evidence="2">
    <location>
        <begin position="6"/>
        <end position="24"/>
    </location>
</feature>
<evidence type="ECO:0000313" key="3">
    <source>
        <dbReference type="EMBL" id="OKH90471.1"/>
    </source>
</evidence>
<keyword evidence="4" id="KW-1185">Reference proteome</keyword>
<dbReference type="STRING" id="1048205.AB852_35490"/>
<gene>
    <name evidence="3" type="ORF">AB852_35490</name>
</gene>
<dbReference type="EMBL" id="LFBV01000012">
    <property type="protein sequence ID" value="OKH90471.1"/>
    <property type="molecule type" value="Genomic_DNA"/>
</dbReference>
<dbReference type="Proteomes" id="UP000186455">
    <property type="component" value="Unassembled WGS sequence"/>
</dbReference>
<protein>
    <submittedName>
        <fullName evidence="3">Uncharacterized protein</fullName>
    </submittedName>
</protein>
<keyword evidence="2" id="KW-0812">Transmembrane</keyword>
<evidence type="ECO:0000256" key="1">
    <source>
        <dbReference type="SAM" id="Coils"/>
    </source>
</evidence>
<dbReference type="AlphaFoldDB" id="A0A1Q4UY27"/>
<comment type="caution">
    <text evidence="3">The sequence shown here is derived from an EMBL/GenBank/DDBJ whole genome shotgun (WGS) entry which is preliminary data.</text>
</comment>
<accession>A0A1Q4UY27</accession>
<feature type="coiled-coil region" evidence="1">
    <location>
        <begin position="39"/>
        <end position="80"/>
    </location>
</feature>
<organism evidence="3 4">
    <name type="scientific">Streptomyces uncialis</name>
    <dbReference type="NCBI Taxonomy" id="1048205"/>
    <lineage>
        <taxon>Bacteria</taxon>
        <taxon>Bacillati</taxon>
        <taxon>Actinomycetota</taxon>
        <taxon>Actinomycetes</taxon>
        <taxon>Kitasatosporales</taxon>
        <taxon>Streptomycetaceae</taxon>
        <taxon>Streptomyces</taxon>
    </lineage>
</organism>
<sequence length="80" mass="9475">MDTARLYGAIEIIVPLLVFLAFAMHRFRTGMEASWREEAEKYRSKAERQSIELAELHKEVKELRRENAELREQIAELLSR</sequence>
<name>A0A1Q4UY27_9ACTN</name>
<evidence type="ECO:0000256" key="2">
    <source>
        <dbReference type="SAM" id="Phobius"/>
    </source>
</evidence>
<dbReference type="RefSeq" id="WP_073795490.1">
    <property type="nucleotide sequence ID" value="NZ_LFBV01000012.1"/>
</dbReference>
<keyword evidence="2" id="KW-1133">Transmembrane helix</keyword>
<keyword evidence="2" id="KW-0472">Membrane</keyword>
<keyword evidence="1" id="KW-0175">Coiled coil</keyword>
<reference evidence="3 4" key="1">
    <citation type="submission" date="2015-06" db="EMBL/GenBank/DDBJ databases">
        <title>Cloning and characterization of the uncialamcin biosynthetic gene cluster.</title>
        <authorList>
            <person name="Yan X."/>
            <person name="Huang T."/>
            <person name="Ge H."/>
            <person name="Shen B."/>
        </authorList>
    </citation>
    <scope>NUCLEOTIDE SEQUENCE [LARGE SCALE GENOMIC DNA]</scope>
    <source>
        <strain evidence="3 4">DCA2648</strain>
    </source>
</reference>